<proteinExistence type="predicted"/>
<dbReference type="InterPro" id="IPR024078">
    <property type="entry name" value="LmbE-like_dom_sf"/>
</dbReference>
<gene>
    <name evidence="1" type="ORF">SE17_25130</name>
</gene>
<evidence type="ECO:0000313" key="1">
    <source>
        <dbReference type="EMBL" id="KPV50745.1"/>
    </source>
</evidence>
<accession>A0A0P9DLA1</accession>
<dbReference type="Gene3D" id="3.40.50.10320">
    <property type="entry name" value="LmbE-like"/>
    <property type="match status" value="1"/>
</dbReference>
<organism evidence="1 2">
    <name type="scientific">Kouleothrix aurantiaca</name>
    <dbReference type="NCBI Taxonomy" id="186479"/>
    <lineage>
        <taxon>Bacteria</taxon>
        <taxon>Bacillati</taxon>
        <taxon>Chloroflexota</taxon>
        <taxon>Chloroflexia</taxon>
        <taxon>Chloroflexales</taxon>
        <taxon>Roseiflexineae</taxon>
        <taxon>Roseiflexaceae</taxon>
        <taxon>Kouleothrix</taxon>
    </lineage>
</organism>
<dbReference type="EMBL" id="LJCR01001235">
    <property type="protein sequence ID" value="KPV50745.1"/>
    <property type="molecule type" value="Genomic_DNA"/>
</dbReference>
<evidence type="ECO:0008006" key="3">
    <source>
        <dbReference type="Google" id="ProtNLM"/>
    </source>
</evidence>
<reference evidence="1 2" key="1">
    <citation type="submission" date="2015-09" db="EMBL/GenBank/DDBJ databases">
        <title>Draft genome sequence of Kouleothrix aurantiaca JCM 19913.</title>
        <authorList>
            <person name="Hemp J."/>
        </authorList>
    </citation>
    <scope>NUCLEOTIDE SEQUENCE [LARGE SCALE GENOMIC DNA]</scope>
    <source>
        <strain evidence="1 2">COM-B</strain>
    </source>
</reference>
<protein>
    <recommendedName>
        <fullName evidence="3">GlcNAc-PI de-N-acetylase</fullName>
    </recommendedName>
</protein>
<name>A0A0P9DLA1_9CHLR</name>
<keyword evidence="2" id="KW-1185">Reference proteome</keyword>
<dbReference type="SUPFAM" id="SSF102588">
    <property type="entry name" value="LmbE-like"/>
    <property type="match status" value="1"/>
</dbReference>
<comment type="caution">
    <text evidence="1">The sequence shown here is derived from an EMBL/GenBank/DDBJ whole genome shotgun (WGS) entry which is preliminary data.</text>
</comment>
<dbReference type="Proteomes" id="UP000050509">
    <property type="component" value="Unassembled WGS sequence"/>
</dbReference>
<sequence length="264" mass="28646">MQIETLAQLGDTYDHVYISPHLDDTVISCGGAVAAQLAAGKRVLSVTLSTAAPDPAGPFSALADEFHGQWKLSAAQAVSARLAEERTAMARMPGLDHWWAGRLDAIYRFPEAYNTRESLFSAPDARDPQFADLGSLFADLRKRMPGAQFYGPLGVGSHVDHLIAHAMLRQVFGADVRFYEDLPYSITASAYQERMAQLAGEQLTPRAVAIDATLGQKIEAIHAYASQLYELFGGAAQMEQQIADYAASVAPAGARYGERVWRIG</sequence>
<dbReference type="AlphaFoldDB" id="A0A0P9DLA1"/>
<evidence type="ECO:0000313" key="2">
    <source>
        <dbReference type="Proteomes" id="UP000050509"/>
    </source>
</evidence>